<dbReference type="PANTHER" id="PTHR30629:SF2">
    <property type="entry name" value="PROPHAGE INTEGRASE INTS-RELATED"/>
    <property type="match status" value="1"/>
</dbReference>
<dbReference type="InterPro" id="IPR025166">
    <property type="entry name" value="Integrase_DNA_bind_dom"/>
</dbReference>
<organism evidence="7 8">
    <name type="scientific">Falsiroseomonas algicola</name>
    <dbReference type="NCBI Taxonomy" id="2716930"/>
    <lineage>
        <taxon>Bacteria</taxon>
        <taxon>Pseudomonadati</taxon>
        <taxon>Pseudomonadota</taxon>
        <taxon>Alphaproteobacteria</taxon>
        <taxon>Acetobacterales</taxon>
        <taxon>Roseomonadaceae</taxon>
        <taxon>Falsiroseomonas</taxon>
    </lineage>
</organism>
<dbReference type="Gene3D" id="1.10.443.10">
    <property type="entry name" value="Intergrase catalytic core"/>
    <property type="match status" value="1"/>
</dbReference>
<evidence type="ECO:0000313" key="8">
    <source>
        <dbReference type="Proteomes" id="UP000475385"/>
    </source>
</evidence>
<evidence type="ECO:0000256" key="5">
    <source>
        <dbReference type="SAM" id="MobiDB-lite"/>
    </source>
</evidence>
<feature type="compositionally biased region" description="Basic residues" evidence="5">
    <location>
        <begin position="437"/>
        <end position="449"/>
    </location>
</feature>
<evidence type="ECO:0000259" key="6">
    <source>
        <dbReference type="PROSITE" id="PS51898"/>
    </source>
</evidence>
<dbReference type="Pfam" id="PF13356">
    <property type="entry name" value="Arm-DNA-bind_3"/>
    <property type="match status" value="1"/>
</dbReference>
<dbReference type="InterPro" id="IPR010998">
    <property type="entry name" value="Integrase_recombinase_N"/>
</dbReference>
<dbReference type="SUPFAM" id="SSF56349">
    <property type="entry name" value="DNA breaking-rejoining enzymes"/>
    <property type="match status" value="1"/>
</dbReference>
<dbReference type="AlphaFoldDB" id="A0A6M1LWW7"/>
<dbReference type="GO" id="GO:0015074">
    <property type="term" value="P:DNA integration"/>
    <property type="evidence" value="ECO:0007669"/>
    <property type="project" value="UniProtKB-KW"/>
</dbReference>
<proteinExistence type="inferred from homology"/>
<keyword evidence="3" id="KW-0238">DNA-binding</keyword>
<keyword evidence="4" id="KW-0233">DNA recombination</keyword>
<dbReference type="InterPro" id="IPR002104">
    <property type="entry name" value="Integrase_catalytic"/>
</dbReference>
<name>A0A6M1LWW7_9PROT</name>
<feature type="compositionally biased region" description="Basic and acidic residues" evidence="5">
    <location>
        <begin position="450"/>
        <end position="459"/>
    </location>
</feature>
<comment type="similarity">
    <text evidence="1">Belongs to the 'phage' integrase family.</text>
</comment>
<dbReference type="EMBL" id="JAAIKB010000042">
    <property type="protein sequence ID" value="NGM24403.1"/>
    <property type="molecule type" value="Genomic_DNA"/>
</dbReference>
<feature type="domain" description="Tyr recombinase" evidence="6">
    <location>
        <begin position="214"/>
        <end position="395"/>
    </location>
</feature>
<evidence type="ECO:0000256" key="2">
    <source>
        <dbReference type="ARBA" id="ARBA00022908"/>
    </source>
</evidence>
<dbReference type="GO" id="GO:0003677">
    <property type="term" value="F:DNA binding"/>
    <property type="evidence" value="ECO:0007669"/>
    <property type="project" value="UniProtKB-KW"/>
</dbReference>
<protein>
    <submittedName>
        <fullName evidence="7">Tyrosine-type recombinase/integrase</fullName>
    </submittedName>
</protein>
<evidence type="ECO:0000256" key="1">
    <source>
        <dbReference type="ARBA" id="ARBA00008857"/>
    </source>
</evidence>
<dbReference type="Gene3D" id="1.10.150.130">
    <property type="match status" value="1"/>
</dbReference>
<dbReference type="InterPro" id="IPR013762">
    <property type="entry name" value="Integrase-like_cat_sf"/>
</dbReference>
<accession>A0A6M1LWW7</accession>
<sequence length="471" mass="52380">MRVTITEAVITDLQRETRTRVLDLWDDAVRGLVLRLLPSGRATWSVRAWTSSGSRTSIKLGEHPALRVVDARRQALIQLGAVQQGRDPVGERRAARDARRAASAAITVENALADWQRARIYTVEDAWSRTYASRVASALRVHIPQRLRGQPLRDVRRETWTGLLAKVAREKPGAGAFLYTAVSSWLGYAEAMGWIETHPLPRRGRKLIAPHVTPRTRVLDDHEWLAVWRAAEREPPKLRAFTRLLLLTACRVSEVADISTGEIVADGAIWVIPGERTKNGREHIVPFEALAQAELRLVWPKDTGQIGDAWRLLGRSPGSGFTGNGKLLRRLVEASGVQHWTWHDLRRTARTGLTYLKVPEPDAEAALNHVSGKGKLVATYDQSGPSASALTALRVWQGYVADVVEGRRQPGDAEAQYRAALPEHLRYRSRPKIEMKKKAKPGRPARSGKKVADSFSREDANEDTAEAIGSD</sequence>
<dbReference type="RefSeq" id="WP_164698309.1">
    <property type="nucleotide sequence ID" value="NZ_JAAIKB010000042.1"/>
</dbReference>
<dbReference type="GO" id="GO:0006310">
    <property type="term" value="P:DNA recombination"/>
    <property type="evidence" value="ECO:0007669"/>
    <property type="project" value="UniProtKB-KW"/>
</dbReference>
<dbReference type="Pfam" id="PF00589">
    <property type="entry name" value="Phage_integrase"/>
    <property type="match status" value="1"/>
</dbReference>
<comment type="caution">
    <text evidence="7">The sequence shown here is derived from an EMBL/GenBank/DDBJ whole genome shotgun (WGS) entry which is preliminary data.</text>
</comment>
<dbReference type="InterPro" id="IPR011010">
    <property type="entry name" value="DNA_brk_join_enz"/>
</dbReference>
<dbReference type="InterPro" id="IPR038488">
    <property type="entry name" value="Integrase_DNA-bd_sf"/>
</dbReference>
<gene>
    <name evidence="7" type="ORF">G3576_30785</name>
</gene>
<evidence type="ECO:0000256" key="3">
    <source>
        <dbReference type="ARBA" id="ARBA00023125"/>
    </source>
</evidence>
<keyword evidence="8" id="KW-1185">Reference proteome</keyword>
<dbReference type="Gene3D" id="3.30.160.390">
    <property type="entry name" value="Integrase, DNA-binding domain"/>
    <property type="match status" value="1"/>
</dbReference>
<dbReference type="Proteomes" id="UP000475385">
    <property type="component" value="Unassembled WGS sequence"/>
</dbReference>
<evidence type="ECO:0000256" key="4">
    <source>
        <dbReference type="ARBA" id="ARBA00023172"/>
    </source>
</evidence>
<keyword evidence="2" id="KW-0229">DNA integration</keyword>
<evidence type="ECO:0000313" key="7">
    <source>
        <dbReference type="EMBL" id="NGM24403.1"/>
    </source>
</evidence>
<dbReference type="PANTHER" id="PTHR30629">
    <property type="entry name" value="PROPHAGE INTEGRASE"/>
    <property type="match status" value="1"/>
</dbReference>
<reference evidence="7 8" key="1">
    <citation type="submission" date="2020-03" db="EMBL/GenBank/DDBJ databases">
        <title>Roseomonas stagni sp. nov., isolated from pond water in Japan.</title>
        <authorList>
            <person name="Furuhata K."/>
            <person name="Miyamoto H."/>
            <person name="Goto K."/>
        </authorList>
    </citation>
    <scope>NUCLEOTIDE SEQUENCE [LARGE SCALE GENOMIC DNA]</scope>
    <source>
        <strain evidence="7 8">PeD5</strain>
    </source>
</reference>
<feature type="region of interest" description="Disordered" evidence="5">
    <location>
        <begin position="428"/>
        <end position="471"/>
    </location>
</feature>
<dbReference type="PROSITE" id="PS51898">
    <property type="entry name" value="TYR_RECOMBINASE"/>
    <property type="match status" value="1"/>
</dbReference>
<dbReference type="InterPro" id="IPR050808">
    <property type="entry name" value="Phage_Integrase"/>
</dbReference>